<name>A0A0F9CCV1_9ZZZZ</name>
<protein>
    <submittedName>
        <fullName evidence="1">Uncharacterized protein</fullName>
    </submittedName>
</protein>
<evidence type="ECO:0000313" key="1">
    <source>
        <dbReference type="EMBL" id="KKL46899.1"/>
    </source>
</evidence>
<proteinExistence type="predicted"/>
<dbReference type="EMBL" id="LAZR01033863">
    <property type="protein sequence ID" value="KKL46899.1"/>
    <property type="molecule type" value="Genomic_DNA"/>
</dbReference>
<dbReference type="InterPro" id="IPR057895">
    <property type="entry name" value="Mom"/>
</dbReference>
<gene>
    <name evidence="1" type="ORF">LCGC14_2340940</name>
</gene>
<dbReference type="AlphaFoldDB" id="A0A0F9CCV1"/>
<feature type="non-terminal residue" evidence="1">
    <location>
        <position position="473"/>
    </location>
</feature>
<accession>A0A0F9CCV1</accession>
<comment type="caution">
    <text evidence="1">The sequence shown here is derived from an EMBL/GenBank/DDBJ whole genome shotgun (WGS) entry which is preliminary data.</text>
</comment>
<organism evidence="1">
    <name type="scientific">marine sediment metagenome</name>
    <dbReference type="NCBI Taxonomy" id="412755"/>
    <lineage>
        <taxon>unclassified sequences</taxon>
        <taxon>metagenomes</taxon>
        <taxon>ecological metagenomes</taxon>
    </lineage>
</organism>
<reference evidence="1" key="1">
    <citation type="journal article" date="2015" name="Nature">
        <title>Complex archaea that bridge the gap between prokaryotes and eukaryotes.</title>
        <authorList>
            <person name="Spang A."/>
            <person name="Saw J.H."/>
            <person name="Jorgensen S.L."/>
            <person name="Zaremba-Niedzwiedzka K."/>
            <person name="Martijn J."/>
            <person name="Lind A.E."/>
            <person name="van Eijk R."/>
            <person name="Schleper C."/>
            <person name="Guy L."/>
            <person name="Ettema T.J."/>
        </authorList>
    </citation>
    <scope>NUCLEOTIDE SEQUENCE</scope>
</reference>
<sequence length="473" mass="54659">MKTILIDEEKLKDLYLVQKLSIVDCVKILCVSDTTIRRRLKKMNIDIRPCGEYTKDKNITDEQVVDLYWNQDLSLSQTAKKLGKSDGFVRKRLYKSGRGTRGLSESIRKIKGSDHISNEELIRLHDEEKWSCSKISQHFGKSREFVRQRFMVIGKARRRNVGEFNGSWKGGTKLTKEAIRTCARYKRWMDSVCSSQKHKSKISNELGNLHYHHIYPFSIIFRSSHTKHQILADTDQHLAIVHDTRFYDVENGIGLLEEEHLKIEASPQDAHPLWKIWQAYPDFAVSHGNLTHSDFSCFNDRGQIQPINYKIRKATCQDIKTILRYEHYLGTVPPHSLILTATIGKIIVGIAIFGRGANQYISKDTWELTRLCTPYYVVRPFSCEFLSQCCTYIKKNHNDIKHLIAYADSAVGHNGGVYRMAKWSKAGKTESSYMYFDPITFELKHKSCCRRIAGVDKTEKQISVERGLIKIQT</sequence>
<dbReference type="Pfam" id="PF25680">
    <property type="entry name" value="Mom"/>
    <property type="match status" value="1"/>
</dbReference>